<evidence type="ECO:0000256" key="1">
    <source>
        <dbReference type="PROSITE-ProRule" id="PRU00047"/>
    </source>
</evidence>
<dbReference type="PROSITE" id="PS50158">
    <property type="entry name" value="ZF_CCHC"/>
    <property type="match status" value="2"/>
</dbReference>
<dbReference type="GO" id="GO:0008270">
    <property type="term" value="F:zinc ion binding"/>
    <property type="evidence" value="ECO:0007669"/>
    <property type="project" value="UniProtKB-KW"/>
</dbReference>
<keyword evidence="1" id="KW-0479">Metal-binding</keyword>
<dbReference type="Proteomes" id="UP000736164">
    <property type="component" value="Unassembled WGS sequence"/>
</dbReference>
<keyword evidence="1" id="KW-0862">Zinc</keyword>
<proteinExistence type="predicted"/>
<dbReference type="AlphaFoldDB" id="A0A8J7NJV1"/>
<evidence type="ECO:0000313" key="4">
    <source>
        <dbReference type="EMBL" id="MBN3314465.1"/>
    </source>
</evidence>
<keyword evidence="1" id="KW-0863">Zinc-finger</keyword>
<accession>A0A8J7NJV1</accession>
<dbReference type="SUPFAM" id="SSF57756">
    <property type="entry name" value="Retrovirus zinc finger-like domains"/>
    <property type="match status" value="1"/>
</dbReference>
<feature type="compositionally biased region" description="Polar residues" evidence="2">
    <location>
        <begin position="202"/>
        <end position="211"/>
    </location>
</feature>
<dbReference type="GO" id="GO:0003676">
    <property type="term" value="F:nucleic acid binding"/>
    <property type="evidence" value="ECO:0007669"/>
    <property type="project" value="InterPro"/>
</dbReference>
<organism evidence="4 5">
    <name type="scientific">Atractosteus spatula</name>
    <name type="common">Alligator gar</name>
    <name type="synonym">Lepisosteus spatula</name>
    <dbReference type="NCBI Taxonomy" id="7917"/>
    <lineage>
        <taxon>Eukaryota</taxon>
        <taxon>Metazoa</taxon>
        <taxon>Chordata</taxon>
        <taxon>Craniata</taxon>
        <taxon>Vertebrata</taxon>
        <taxon>Euteleostomi</taxon>
        <taxon>Actinopterygii</taxon>
        <taxon>Neopterygii</taxon>
        <taxon>Holostei</taxon>
        <taxon>Semionotiformes</taxon>
        <taxon>Lepisosteidae</taxon>
        <taxon>Atractosteus</taxon>
    </lineage>
</organism>
<feature type="compositionally biased region" description="Basic and acidic residues" evidence="2">
    <location>
        <begin position="374"/>
        <end position="387"/>
    </location>
</feature>
<feature type="region of interest" description="Disordered" evidence="2">
    <location>
        <begin position="196"/>
        <end position="272"/>
    </location>
</feature>
<dbReference type="InterPro" id="IPR036875">
    <property type="entry name" value="Znf_CCHC_sf"/>
</dbReference>
<dbReference type="PANTHER" id="PTHR46486">
    <property type="entry name" value="CCHC-TYPE DOMAIN-CONTAINING PROTEIN"/>
    <property type="match status" value="1"/>
</dbReference>
<dbReference type="PANTHER" id="PTHR46486:SF1">
    <property type="entry name" value="CCHC-TYPE DOMAIN-CONTAINING PROTEIN"/>
    <property type="match status" value="1"/>
</dbReference>
<feature type="non-terminal residue" evidence="4">
    <location>
        <position position="1"/>
    </location>
</feature>
<gene>
    <name evidence="4" type="primary">Zcchc3_63</name>
    <name evidence="4" type="ORF">GTO95_0016392</name>
</gene>
<keyword evidence="5" id="KW-1185">Reference proteome</keyword>
<name>A0A8J7NJV1_ATRSP</name>
<evidence type="ECO:0000256" key="2">
    <source>
        <dbReference type="SAM" id="MobiDB-lite"/>
    </source>
</evidence>
<dbReference type="Gene3D" id="4.10.60.10">
    <property type="entry name" value="Zinc finger, CCHC-type"/>
    <property type="match status" value="1"/>
</dbReference>
<protein>
    <submittedName>
        <fullName evidence="4">ZCHC3 protein</fullName>
    </submittedName>
</protein>
<feature type="domain" description="CCHC-type" evidence="3">
    <location>
        <begin position="133"/>
        <end position="146"/>
    </location>
</feature>
<dbReference type="Pfam" id="PF23058">
    <property type="entry name" value="RBD_ZCCHC3_2nd"/>
    <property type="match status" value="1"/>
</dbReference>
<dbReference type="EMBL" id="JAAWVO010015592">
    <property type="protein sequence ID" value="MBN3314465.1"/>
    <property type="molecule type" value="Genomic_DNA"/>
</dbReference>
<evidence type="ECO:0000313" key="5">
    <source>
        <dbReference type="Proteomes" id="UP000736164"/>
    </source>
</evidence>
<feature type="domain" description="CCHC-type" evidence="3">
    <location>
        <begin position="152"/>
        <end position="167"/>
    </location>
</feature>
<feature type="non-terminal residue" evidence="4">
    <location>
        <position position="483"/>
    </location>
</feature>
<reference evidence="4" key="1">
    <citation type="journal article" date="2021" name="Cell">
        <title>Tracing the genetic footprints of vertebrate landing in non-teleost ray-finned fishes.</title>
        <authorList>
            <person name="Bi X."/>
            <person name="Wang K."/>
            <person name="Yang L."/>
            <person name="Pan H."/>
            <person name="Jiang H."/>
            <person name="Wei Q."/>
            <person name="Fang M."/>
            <person name="Yu H."/>
            <person name="Zhu C."/>
            <person name="Cai Y."/>
            <person name="He Y."/>
            <person name="Gan X."/>
            <person name="Zeng H."/>
            <person name="Yu D."/>
            <person name="Zhu Y."/>
            <person name="Jiang H."/>
            <person name="Qiu Q."/>
            <person name="Yang H."/>
            <person name="Zhang Y.E."/>
            <person name="Wang W."/>
            <person name="Zhu M."/>
            <person name="He S."/>
            <person name="Zhang G."/>
        </authorList>
    </citation>
    <scope>NUCLEOTIDE SEQUENCE</scope>
    <source>
        <strain evidence="4">Allg_001</strain>
    </source>
</reference>
<sequence>MEKWGFIQARKDLLPFKNFVIEPLFARELRPLTVHMFNPFVQEAEIVIFLKRFVDIQGSGIKVIDSQNYWTGKRRFMVRLKTNESVEGGFIHPPASFSIGPNRGFLVYPGQPMVCRNCAAGGHVAAECKVVCCRRCGGLGHKAEKCSRPLTCNLCGEAGHLYRTCPQRPRSYASAARPQSVDGSLSSKEASAIPKVHWFSGQEVTEGTETSAGKDGSEDIVDQGPEPQAGVSGVRTKVSLEKSEGQQGASWGDSPMDVGESSKFSWSSPRDQPCRWKVVATKRFARKVAQKQSQGGFRGFFASMIVSTSEDDDSGAAQEKKRLCEEETAEATAGMSEQDETGRNREGVRSTQTGEGVDTGEDKDETGGVSGKQKGQEDGEKGREETAQLRGGGSSADDSESSAERQPEGMEKELDVSEHSGESQETSASVVGPTFGGSIWEKTQIVPGIGKGEFAQGLYSRPIYLVKSFVPLISQRPGFATFD</sequence>
<comment type="caution">
    <text evidence="4">The sequence shown here is derived from an EMBL/GenBank/DDBJ whole genome shotgun (WGS) entry which is preliminary data.</text>
</comment>
<feature type="compositionally biased region" description="Basic and acidic residues" evidence="2">
    <location>
        <begin position="402"/>
        <end position="422"/>
    </location>
</feature>
<evidence type="ECO:0000259" key="3">
    <source>
        <dbReference type="PROSITE" id="PS50158"/>
    </source>
</evidence>
<feature type="region of interest" description="Disordered" evidence="2">
    <location>
        <begin position="309"/>
        <end position="436"/>
    </location>
</feature>
<dbReference type="InterPro" id="IPR001878">
    <property type="entry name" value="Znf_CCHC"/>
</dbReference>
<dbReference type="SMART" id="SM00343">
    <property type="entry name" value="ZnF_C2HC"/>
    <property type="match status" value="3"/>
</dbReference>
<dbReference type="InterPro" id="IPR057811">
    <property type="entry name" value="RBD_ZCCHC3_2nd"/>
</dbReference>